<dbReference type="Gene3D" id="3.40.50.1820">
    <property type="entry name" value="alpha/beta hydrolase"/>
    <property type="match status" value="1"/>
</dbReference>
<proteinExistence type="predicted"/>
<organism evidence="1 2">
    <name type="scientific">Micromonospora azadirachtae</name>
    <dbReference type="NCBI Taxonomy" id="1970735"/>
    <lineage>
        <taxon>Bacteria</taxon>
        <taxon>Bacillati</taxon>
        <taxon>Actinomycetota</taxon>
        <taxon>Actinomycetes</taxon>
        <taxon>Micromonosporales</taxon>
        <taxon>Micromonosporaceae</taxon>
        <taxon>Micromonospora</taxon>
    </lineage>
</organism>
<dbReference type="Proteomes" id="UP001597053">
    <property type="component" value="Unassembled WGS sequence"/>
</dbReference>
<evidence type="ECO:0000313" key="1">
    <source>
        <dbReference type="EMBL" id="MFD0784356.1"/>
    </source>
</evidence>
<dbReference type="SUPFAM" id="SSF53474">
    <property type="entry name" value="alpha/beta-Hydrolases"/>
    <property type="match status" value="1"/>
</dbReference>
<name>A0ABW3A0D3_9ACTN</name>
<comment type="caution">
    <text evidence="1">The sequence shown here is derived from an EMBL/GenBank/DDBJ whole genome shotgun (WGS) entry which is preliminary data.</text>
</comment>
<dbReference type="EC" id="3.4.-.-" evidence="1"/>
<dbReference type="InterPro" id="IPR029058">
    <property type="entry name" value="AB_hydrolase_fold"/>
</dbReference>
<reference evidence="2" key="1">
    <citation type="journal article" date="2019" name="Int. J. Syst. Evol. Microbiol.">
        <title>The Global Catalogue of Microorganisms (GCM) 10K type strain sequencing project: providing services to taxonomists for standard genome sequencing and annotation.</title>
        <authorList>
            <consortium name="The Broad Institute Genomics Platform"/>
            <consortium name="The Broad Institute Genome Sequencing Center for Infectious Disease"/>
            <person name="Wu L."/>
            <person name="Ma J."/>
        </authorList>
    </citation>
    <scope>NUCLEOTIDE SEQUENCE [LARGE SCALE GENOMIC DNA]</scope>
    <source>
        <strain evidence="2">JCM 32148</strain>
    </source>
</reference>
<keyword evidence="1" id="KW-0378">Hydrolase</keyword>
<protein>
    <submittedName>
        <fullName evidence="1">Alpha/beta hydrolase family protein</fullName>
        <ecNumber evidence="1">3.4.-.-</ecNumber>
    </submittedName>
</protein>
<dbReference type="EMBL" id="JBHTHM010000391">
    <property type="protein sequence ID" value="MFD0784356.1"/>
    <property type="molecule type" value="Genomic_DNA"/>
</dbReference>
<dbReference type="GO" id="GO:0016787">
    <property type="term" value="F:hydrolase activity"/>
    <property type="evidence" value="ECO:0007669"/>
    <property type="project" value="UniProtKB-KW"/>
</dbReference>
<accession>A0ABW3A0D3</accession>
<gene>
    <name evidence="1" type="ORF">ACFQZ8_10585</name>
</gene>
<keyword evidence="2" id="KW-1185">Reference proteome</keyword>
<sequence>PVADLAEAYRLDLDGGAVAELLGGGPSEVPDRYRAADPRTSVPIRSRIVVIHGEMDQQVPAAMSRDFVAAARTAGSDIAHYELPECEHFGLIDPESAAWPVVVAALRSLHEDQRPIDAASPTR</sequence>
<feature type="non-terminal residue" evidence="1">
    <location>
        <position position="1"/>
    </location>
</feature>
<evidence type="ECO:0000313" key="2">
    <source>
        <dbReference type="Proteomes" id="UP001597053"/>
    </source>
</evidence>